<dbReference type="Proteomes" id="UP000283090">
    <property type="component" value="Unassembled WGS sequence"/>
</dbReference>
<dbReference type="GeneID" id="93587733"/>
<gene>
    <name evidence="7" type="ORF">DFL_005422</name>
</gene>
<reference evidence="7 8" key="1">
    <citation type="submission" date="2019-01" db="EMBL/GenBank/DDBJ databases">
        <title>Intercellular communication is required for trap formation in the nematode-trapping fungus Duddingtonia flagrans.</title>
        <authorList>
            <person name="Youssar L."/>
            <person name="Wernet V."/>
            <person name="Hensel N."/>
            <person name="Hildebrandt H.-G."/>
            <person name="Fischer R."/>
        </authorList>
    </citation>
    <scope>NUCLEOTIDE SEQUENCE [LARGE SCALE GENOMIC DNA]</scope>
    <source>
        <strain evidence="7 8">CBS H-5679</strain>
    </source>
</reference>
<dbReference type="PANTHER" id="PTHR31465">
    <property type="entry name" value="PROTEIN RTA1-RELATED"/>
    <property type="match status" value="1"/>
</dbReference>
<dbReference type="RefSeq" id="XP_067489186.1">
    <property type="nucleotide sequence ID" value="XM_067634681.1"/>
</dbReference>
<dbReference type="PANTHER" id="PTHR31465:SF11">
    <property type="entry name" value="DOMAIN PROTEIN, PUTATIVE (AFU_ORTHOLOGUE AFUA_3G10770)-RELATED"/>
    <property type="match status" value="1"/>
</dbReference>
<evidence type="ECO:0000313" key="8">
    <source>
        <dbReference type="Proteomes" id="UP000283090"/>
    </source>
</evidence>
<evidence type="ECO:0008006" key="9">
    <source>
        <dbReference type="Google" id="ProtNLM"/>
    </source>
</evidence>
<dbReference type="VEuPathDB" id="FungiDB:DFL_005422"/>
<feature type="transmembrane region" description="Helical" evidence="6">
    <location>
        <begin position="136"/>
        <end position="158"/>
    </location>
</feature>
<protein>
    <recommendedName>
        <fullName evidence="9">RTA1 like protein</fullName>
    </recommendedName>
</protein>
<evidence type="ECO:0000256" key="4">
    <source>
        <dbReference type="ARBA" id="ARBA00023136"/>
    </source>
</evidence>
<feature type="transmembrane region" description="Helical" evidence="6">
    <location>
        <begin position="94"/>
        <end position="116"/>
    </location>
</feature>
<keyword evidence="4 6" id="KW-0472">Membrane</keyword>
<evidence type="ECO:0000256" key="3">
    <source>
        <dbReference type="ARBA" id="ARBA00022989"/>
    </source>
</evidence>
<evidence type="ECO:0000256" key="5">
    <source>
        <dbReference type="SAM" id="MobiDB-lite"/>
    </source>
</evidence>
<feature type="transmembrane region" description="Helical" evidence="6">
    <location>
        <begin position="209"/>
        <end position="229"/>
    </location>
</feature>
<keyword evidence="2 6" id="KW-0812">Transmembrane</keyword>
<evidence type="ECO:0000256" key="1">
    <source>
        <dbReference type="ARBA" id="ARBA00004141"/>
    </source>
</evidence>
<comment type="subcellular location">
    <subcellularLocation>
        <location evidence="1">Membrane</location>
        <topology evidence="1">Multi-pass membrane protein</topology>
    </subcellularLocation>
</comment>
<evidence type="ECO:0000313" key="7">
    <source>
        <dbReference type="EMBL" id="RVD83642.1"/>
    </source>
</evidence>
<evidence type="ECO:0000256" key="6">
    <source>
        <dbReference type="SAM" id="Phobius"/>
    </source>
</evidence>
<dbReference type="GO" id="GO:0000324">
    <property type="term" value="C:fungal-type vacuole"/>
    <property type="evidence" value="ECO:0007669"/>
    <property type="project" value="TreeGrafter"/>
</dbReference>
<dbReference type="InterPro" id="IPR007568">
    <property type="entry name" value="RTA1"/>
</dbReference>
<organism evidence="7 8">
    <name type="scientific">Arthrobotrys flagrans</name>
    <name type="common">Nematode-trapping fungus</name>
    <name type="synonym">Trichothecium flagrans</name>
    <dbReference type="NCBI Taxonomy" id="97331"/>
    <lineage>
        <taxon>Eukaryota</taxon>
        <taxon>Fungi</taxon>
        <taxon>Dikarya</taxon>
        <taxon>Ascomycota</taxon>
        <taxon>Pezizomycotina</taxon>
        <taxon>Orbiliomycetes</taxon>
        <taxon>Orbiliales</taxon>
        <taxon>Orbiliaceae</taxon>
        <taxon>Arthrobotrys</taxon>
    </lineage>
</organism>
<dbReference type="OrthoDB" id="1844152at2759"/>
<dbReference type="EMBL" id="SAEB01000007">
    <property type="protein sequence ID" value="RVD83642.1"/>
    <property type="molecule type" value="Genomic_DNA"/>
</dbReference>
<keyword evidence="3 6" id="KW-1133">Transmembrane helix</keyword>
<keyword evidence="8" id="KW-1185">Reference proteome</keyword>
<feature type="region of interest" description="Disordered" evidence="5">
    <location>
        <begin position="281"/>
        <end position="303"/>
    </location>
</feature>
<name>A0A436ZXW6_ARTFL</name>
<feature type="transmembrane region" description="Helical" evidence="6">
    <location>
        <begin position="36"/>
        <end position="55"/>
    </location>
</feature>
<feature type="transmembrane region" description="Helical" evidence="6">
    <location>
        <begin position="170"/>
        <end position="197"/>
    </location>
</feature>
<dbReference type="GO" id="GO:0005886">
    <property type="term" value="C:plasma membrane"/>
    <property type="evidence" value="ECO:0007669"/>
    <property type="project" value="TreeGrafter"/>
</dbReference>
<dbReference type="STRING" id="97331.A0A436ZXW6"/>
<sequence length="303" mass="33313">MEEAGITFEQRQELGVGCKALIPGLDPSYGYVPSQASGIVFVVLFSLSTVGHIYSSIKGKNYWYLCFAIGTISEVIGWGGRLWSSSCPYNDNAFLMQISTLIFAPAFFTGAIYYLLKQFIDVTGREYSLIPPKLYLWIFITIDVISLAIQAAGGGIASSAANEPTGDPSIGANIMVGGVVFQMASITVFCFFYGVFLWKARNVQLDKSIMRLTYATILSVTCIYIRSIYRTIELLEGWDGYLITTERFFIALDGAMMIIAVAVYNFVHPAILLPSPGEKKRLEGMGSDEESSRVQTMGKRGDA</sequence>
<evidence type="ECO:0000256" key="2">
    <source>
        <dbReference type="ARBA" id="ARBA00022692"/>
    </source>
</evidence>
<proteinExistence type="predicted"/>
<comment type="caution">
    <text evidence="7">The sequence shown here is derived from an EMBL/GenBank/DDBJ whole genome shotgun (WGS) entry which is preliminary data.</text>
</comment>
<dbReference type="AlphaFoldDB" id="A0A436ZXW6"/>
<feature type="transmembrane region" description="Helical" evidence="6">
    <location>
        <begin position="249"/>
        <end position="273"/>
    </location>
</feature>
<dbReference type="Pfam" id="PF04479">
    <property type="entry name" value="RTA1"/>
    <property type="match status" value="1"/>
</dbReference>
<accession>A0A436ZXW6</accession>
<feature type="transmembrane region" description="Helical" evidence="6">
    <location>
        <begin position="62"/>
        <end position="82"/>
    </location>
</feature>